<proteinExistence type="predicted"/>
<evidence type="ECO:0000313" key="3">
    <source>
        <dbReference type="Proteomes" id="UP001363622"/>
    </source>
</evidence>
<name>A0ABR1KXL8_9PEZI</name>
<evidence type="ECO:0000313" key="2">
    <source>
        <dbReference type="EMBL" id="KAK7523611.1"/>
    </source>
</evidence>
<evidence type="ECO:0000256" key="1">
    <source>
        <dbReference type="SAM" id="Phobius"/>
    </source>
</evidence>
<keyword evidence="1" id="KW-0812">Transmembrane</keyword>
<feature type="transmembrane region" description="Helical" evidence="1">
    <location>
        <begin position="49"/>
        <end position="68"/>
    </location>
</feature>
<comment type="caution">
    <text evidence="2">The sequence shown here is derived from an EMBL/GenBank/DDBJ whole genome shotgun (WGS) entry which is preliminary data.</text>
</comment>
<gene>
    <name evidence="2" type="ORF">IWZ03DRAFT_7423</name>
</gene>
<organism evidence="2 3">
    <name type="scientific">Phyllosticta citriasiana</name>
    <dbReference type="NCBI Taxonomy" id="595635"/>
    <lineage>
        <taxon>Eukaryota</taxon>
        <taxon>Fungi</taxon>
        <taxon>Dikarya</taxon>
        <taxon>Ascomycota</taxon>
        <taxon>Pezizomycotina</taxon>
        <taxon>Dothideomycetes</taxon>
        <taxon>Dothideomycetes incertae sedis</taxon>
        <taxon>Botryosphaeriales</taxon>
        <taxon>Phyllostictaceae</taxon>
        <taxon>Phyllosticta</taxon>
    </lineage>
</organism>
<keyword evidence="1" id="KW-0472">Membrane</keyword>
<protein>
    <submittedName>
        <fullName evidence="2">Uncharacterized protein</fullName>
    </submittedName>
</protein>
<sequence>MDEQACRWCVIGAFRAMLLRHHDPHAAINNSYGQRQHQQRHWQLRARSVVMVTAAAVVVVGLTAYILVHNYHIVHTRVVSCKSRITVTRQRRTHTLTHTYTIPALPTHRPPSMSLVHYYHHHRHHHHNHHHSFSHQTSYIAQLATCRKKGATIQRCKSKVELQSTVPLIRAIGPQKCHASAAAAAAAAAAAHLSALSVAAYGRSSSSVYVEMRWGREIDP</sequence>
<dbReference type="Proteomes" id="UP001363622">
    <property type="component" value="Unassembled WGS sequence"/>
</dbReference>
<keyword evidence="3" id="KW-1185">Reference proteome</keyword>
<reference evidence="2 3" key="1">
    <citation type="submission" date="2024-04" db="EMBL/GenBank/DDBJ databases">
        <title>Phyllosticta paracitricarpa is synonymous to the EU quarantine fungus P. citricarpa based on phylogenomic analyses.</title>
        <authorList>
            <consortium name="Lawrence Berkeley National Laboratory"/>
            <person name="Van Ingen-Buijs V.A."/>
            <person name="Van Westerhoven A.C."/>
            <person name="Haridas S."/>
            <person name="Skiadas P."/>
            <person name="Martin F."/>
            <person name="Groenewald J.Z."/>
            <person name="Crous P.W."/>
            <person name="Seidl M.F."/>
        </authorList>
    </citation>
    <scope>NUCLEOTIDE SEQUENCE [LARGE SCALE GENOMIC DNA]</scope>
    <source>
        <strain evidence="2 3">CBS 123371</strain>
    </source>
</reference>
<keyword evidence="1" id="KW-1133">Transmembrane helix</keyword>
<accession>A0ABR1KXL8</accession>
<dbReference type="EMBL" id="JBBPHU010000001">
    <property type="protein sequence ID" value="KAK7523611.1"/>
    <property type="molecule type" value="Genomic_DNA"/>
</dbReference>